<accession>A0AAJ1TU30</accession>
<evidence type="ECO:0000313" key="1">
    <source>
        <dbReference type="EMBL" id="MDQ0547222.1"/>
    </source>
</evidence>
<dbReference type="AlphaFoldDB" id="A0AAJ1TU30"/>
<sequence length="34" mass="3904">MQNAAALGRGWPITRTEAEALRLTFNKRHPKVIR</sequence>
<proteinExistence type="predicted"/>
<evidence type="ECO:0000313" key="2">
    <source>
        <dbReference type="Proteomes" id="UP001223420"/>
    </source>
</evidence>
<comment type="caution">
    <text evidence="1">The sequence shown here is derived from an EMBL/GenBank/DDBJ whole genome shotgun (WGS) entry which is preliminary data.</text>
</comment>
<protein>
    <submittedName>
        <fullName evidence="1">Uncharacterized protein</fullName>
    </submittedName>
</protein>
<name>A0AAJ1TU30_9HYPH</name>
<reference evidence="1" key="1">
    <citation type="submission" date="2023-07" db="EMBL/GenBank/DDBJ databases">
        <title>Genomic Encyclopedia of Type Strains, Phase IV (KMG-IV): sequencing the most valuable type-strain genomes for metagenomic binning, comparative biology and taxonomic classification.</title>
        <authorList>
            <person name="Goeker M."/>
        </authorList>
    </citation>
    <scope>NUCLEOTIDE SEQUENCE</scope>
    <source>
        <strain evidence="1">DSM 19569</strain>
    </source>
</reference>
<gene>
    <name evidence="1" type="ORF">QO001_006181</name>
</gene>
<dbReference type="EMBL" id="JAUSWL010000023">
    <property type="protein sequence ID" value="MDQ0547222.1"/>
    <property type="molecule type" value="Genomic_DNA"/>
</dbReference>
<organism evidence="1 2">
    <name type="scientific">Methylobacterium brachiatum</name>
    <dbReference type="NCBI Taxonomy" id="269660"/>
    <lineage>
        <taxon>Bacteria</taxon>
        <taxon>Pseudomonadati</taxon>
        <taxon>Pseudomonadota</taxon>
        <taxon>Alphaproteobacteria</taxon>
        <taxon>Hyphomicrobiales</taxon>
        <taxon>Methylobacteriaceae</taxon>
        <taxon>Methylobacterium</taxon>
    </lineage>
</organism>
<dbReference type="Proteomes" id="UP001223420">
    <property type="component" value="Unassembled WGS sequence"/>
</dbReference>